<dbReference type="Proteomes" id="UP001152885">
    <property type="component" value="Unassembled WGS sequence"/>
</dbReference>
<comment type="caution">
    <text evidence="2">The sequence shown here is derived from an EMBL/GenBank/DDBJ whole genome shotgun (WGS) entry which is preliminary data.</text>
</comment>
<protein>
    <submittedName>
        <fullName evidence="2">Uncharacterized protein</fullName>
    </submittedName>
</protein>
<proteinExistence type="predicted"/>
<dbReference type="OrthoDB" id="4026428at2759"/>
<accession>A0A9W4XGQ6</accession>
<reference evidence="2" key="1">
    <citation type="submission" date="2022-12" db="EMBL/GenBank/DDBJ databases">
        <authorList>
            <person name="Brejova B."/>
        </authorList>
    </citation>
    <scope>NUCLEOTIDE SEQUENCE</scope>
</reference>
<dbReference type="AlphaFoldDB" id="A0A9W4XGQ6"/>
<gene>
    <name evidence="2" type="ORF">CANVERA_P2669</name>
</gene>
<keyword evidence="3" id="KW-1185">Reference proteome</keyword>
<sequence length="229" mass="27373">MGKSFYAIEQEKIKSIIEIPLLELVLTFLPHLQPNQTLINDTWEIIAIKLNNTRFKDLIATTEKTIDDIESLPELNGVYLKDYYDELYSKFKGRLIFKLTYRPNEPAHNKRDTLIWKTKSDAILYELSKIEYANFEIMSTLARERLEEAYRLDYKESYIENDKLHEEEETKEEIFDSKETLENYKTLALKEKNQLLLKEIEKKDKKMNQINTENERLLSLNHQLLEQMK</sequence>
<name>A0A9W4XGQ6_9ASCO</name>
<evidence type="ECO:0000313" key="3">
    <source>
        <dbReference type="Proteomes" id="UP001152885"/>
    </source>
</evidence>
<evidence type="ECO:0000256" key="1">
    <source>
        <dbReference type="SAM" id="Coils"/>
    </source>
</evidence>
<evidence type="ECO:0000313" key="2">
    <source>
        <dbReference type="EMBL" id="CAI5758156.1"/>
    </source>
</evidence>
<keyword evidence="1" id="KW-0175">Coiled coil</keyword>
<organism evidence="2 3">
    <name type="scientific">Candida verbasci</name>
    <dbReference type="NCBI Taxonomy" id="1227364"/>
    <lineage>
        <taxon>Eukaryota</taxon>
        <taxon>Fungi</taxon>
        <taxon>Dikarya</taxon>
        <taxon>Ascomycota</taxon>
        <taxon>Saccharomycotina</taxon>
        <taxon>Pichiomycetes</taxon>
        <taxon>Debaryomycetaceae</taxon>
        <taxon>Candida/Lodderomyces clade</taxon>
        <taxon>Candida</taxon>
    </lineage>
</organism>
<feature type="coiled-coil region" evidence="1">
    <location>
        <begin position="193"/>
        <end position="227"/>
    </location>
</feature>
<dbReference type="EMBL" id="CANTUO010000002">
    <property type="protein sequence ID" value="CAI5758156.1"/>
    <property type="molecule type" value="Genomic_DNA"/>
</dbReference>